<dbReference type="EMBL" id="LAZR01054337">
    <property type="protein sequence ID" value="KKK78774.1"/>
    <property type="molecule type" value="Genomic_DNA"/>
</dbReference>
<name>A0A0F9AJU8_9ZZZZ</name>
<organism evidence="1">
    <name type="scientific">marine sediment metagenome</name>
    <dbReference type="NCBI Taxonomy" id="412755"/>
    <lineage>
        <taxon>unclassified sequences</taxon>
        <taxon>metagenomes</taxon>
        <taxon>ecological metagenomes</taxon>
    </lineage>
</organism>
<evidence type="ECO:0000313" key="1">
    <source>
        <dbReference type="EMBL" id="KKK78774.1"/>
    </source>
</evidence>
<accession>A0A0F9AJU8</accession>
<gene>
    <name evidence="1" type="ORF">LCGC14_2840210</name>
</gene>
<feature type="non-terminal residue" evidence="1">
    <location>
        <position position="20"/>
    </location>
</feature>
<sequence length="20" mass="2327">MRFINTLTCFVLTCVFLSAF</sequence>
<proteinExistence type="predicted"/>
<reference evidence="1" key="1">
    <citation type="journal article" date="2015" name="Nature">
        <title>Complex archaea that bridge the gap between prokaryotes and eukaryotes.</title>
        <authorList>
            <person name="Spang A."/>
            <person name="Saw J.H."/>
            <person name="Jorgensen S.L."/>
            <person name="Zaremba-Niedzwiedzka K."/>
            <person name="Martijn J."/>
            <person name="Lind A.E."/>
            <person name="van Eijk R."/>
            <person name="Schleper C."/>
            <person name="Guy L."/>
            <person name="Ettema T.J."/>
        </authorList>
    </citation>
    <scope>NUCLEOTIDE SEQUENCE</scope>
</reference>
<protein>
    <submittedName>
        <fullName evidence="1">Uncharacterized protein</fullName>
    </submittedName>
</protein>
<dbReference type="AlphaFoldDB" id="A0A0F9AJU8"/>
<comment type="caution">
    <text evidence="1">The sequence shown here is derived from an EMBL/GenBank/DDBJ whole genome shotgun (WGS) entry which is preliminary data.</text>
</comment>